<gene>
    <name evidence="6" type="ORF">g.1972</name>
</gene>
<dbReference type="InterPro" id="IPR019787">
    <property type="entry name" value="Znf_PHD-finger"/>
</dbReference>
<name>A0A1B6HC01_9HEMI</name>
<dbReference type="CDD" id="cd15489">
    <property type="entry name" value="PHD_SF"/>
    <property type="match status" value="1"/>
</dbReference>
<evidence type="ECO:0000256" key="4">
    <source>
        <dbReference type="PROSITE-ProRule" id="PRU00146"/>
    </source>
</evidence>
<evidence type="ECO:0000256" key="1">
    <source>
        <dbReference type="ARBA" id="ARBA00022723"/>
    </source>
</evidence>
<reference evidence="6" key="1">
    <citation type="submission" date="2015-11" db="EMBL/GenBank/DDBJ databases">
        <title>De novo transcriptome assembly of four potential Pierce s Disease insect vectors from Arizona vineyards.</title>
        <authorList>
            <person name="Tassone E.E."/>
        </authorList>
    </citation>
    <scope>NUCLEOTIDE SEQUENCE</scope>
</reference>
<dbReference type="InterPro" id="IPR001965">
    <property type="entry name" value="Znf_PHD"/>
</dbReference>
<accession>A0A1B6HC01</accession>
<keyword evidence="2 4" id="KW-0863">Zinc-finger</keyword>
<evidence type="ECO:0000256" key="3">
    <source>
        <dbReference type="ARBA" id="ARBA00022833"/>
    </source>
</evidence>
<keyword evidence="1" id="KW-0479">Metal-binding</keyword>
<evidence type="ECO:0000256" key="2">
    <source>
        <dbReference type="ARBA" id="ARBA00022771"/>
    </source>
</evidence>
<keyword evidence="3" id="KW-0862">Zinc</keyword>
<dbReference type="Gene3D" id="3.30.40.10">
    <property type="entry name" value="Zinc/RING finger domain, C3HC4 (zinc finger)"/>
    <property type="match status" value="2"/>
</dbReference>
<feature type="domain" description="PHD-type" evidence="5">
    <location>
        <begin position="99"/>
        <end position="152"/>
    </location>
</feature>
<dbReference type="PROSITE" id="PS01359">
    <property type="entry name" value="ZF_PHD_1"/>
    <property type="match status" value="1"/>
</dbReference>
<dbReference type="InterPro" id="IPR013083">
    <property type="entry name" value="Znf_RING/FYVE/PHD"/>
</dbReference>
<dbReference type="InterPro" id="IPR011011">
    <property type="entry name" value="Znf_FYVE_PHD"/>
</dbReference>
<proteinExistence type="predicted"/>
<evidence type="ECO:0000259" key="5">
    <source>
        <dbReference type="PROSITE" id="PS50016"/>
    </source>
</evidence>
<dbReference type="SUPFAM" id="SSF57903">
    <property type="entry name" value="FYVE/PHD zinc finger"/>
    <property type="match status" value="2"/>
</dbReference>
<feature type="non-terminal residue" evidence="6">
    <location>
        <position position="190"/>
    </location>
</feature>
<dbReference type="PROSITE" id="PS50016">
    <property type="entry name" value="ZF_PHD_2"/>
    <property type="match status" value="1"/>
</dbReference>
<protein>
    <recommendedName>
        <fullName evidence="5">PHD-type domain-containing protein</fullName>
    </recommendedName>
</protein>
<dbReference type="InterPro" id="IPR019786">
    <property type="entry name" value="Zinc_finger_PHD-type_CS"/>
</dbReference>
<dbReference type="GO" id="GO:0008270">
    <property type="term" value="F:zinc ion binding"/>
    <property type="evidence" value="ECO:0007669"/>
    <property type="project" value="UniProtKB-KW"/>
</dbReference>
<evidence type="ECO:0000313" key="6">
    <source>
        <dbReference type="EMBL" id="JAS72210.1"/>
    </source>
</evidence>
<organism evidence="6">
    <name type="scientific">Homalodisca liturata</name>
    <dbReference type="NCBI Taxonomy" id="320908"/>
    <lineage>
        <taxon>Eukaryota</taxon>
        <taxon>Metazoa</taxon>
        <taxon>Ecdysozoa</taxon>
        <taxon>Arthropoda</taxon>
        <taxon>Hexapoda</taxon>
        <taxon>Insecta</taxon>
        <taxon>Pterygota</taxon>
        <taxon>Neoptera</taxon>
        <taxon>Paraneoptera</taxon>
        <taxon>Hemiptera</taxon>
        <taxon>Auchenorrhyncha</taxon>
        <taxon>Membracoidea</taxon>
        <taxon>Cicadellidae</taxon>
        <taxon>Cicadellinae</taxon>
        <taxon>Proconiini</taxon>
        <taxon>Homalodisca</taxon>
    </lineage>
</organism>
<dbReference type="AlphaFoldDB" id="A0A1B6HC01"/>
<dbReference type="SMART" id="SM00249">
    <property type="entry name" value="PHD"/>
    <property type="match status" value="2"/>
</dbReference>
<dbReference type="EMBL" id="GECU01035496">
    <property type="protein sequence ID" value="JAS72210.1"/>
    <property type="molecule type" value="Transcribed_RNA"/>
</dbReference>
<sequence>MQCLKCDSVIDLQEKKLNCMECRGFFHLGCAGNLTETDYDYIIANQVNWKCSICDKKKSTRGDATPVTPVSEKAFVFKQGGSEADSDSSTTLVSGVTKKTLCHTCKKGFSFNTHRAQCSYCCESFHFKCIKMTRQDFLKIEKTWLCPVCIVQDVVVDKKAEAALSAADKISPVAYPHTGLLTNVETTLAR</sequence>